<keyword evidence="5" id="KW-1185">Reference proteome</keyword>
<comment type="similarity">
    <text evidence="4">Belongs to the eukaryotic/archaeal RNase P protein component 4 family.</text>
</comment>
<dbReference type="GO" id="GO:0005655">
    <property type="term" value="C:nucleolar ribonuclease P complex"/>
    <property type="evidence" value="ECO:0007669"/>
    <property type="project" value="TreeGrafter"/>
</dbReference>
<gene>
    <name evidence="6" type="primary">LOC113040207</name>
</gene>
<dbReference type="AlphaFoldDB" id="A0A6P6J8X8"/>
<organism evidence="5 6">
    <name type="scientific">Carassius auratus</name>
    <name type="common">Goldfish</name>
    <dbReference type="NCBI Taxonomy" id="7957"/>
    <lineage>
        <taxon>Eukaryota</taxon>
        <taxon>Metazoa</taxon>
        <taxon>Chordata</taxon>
        <taxon>Craniata</taxon>
        <taxon>Vertebrata</taxon>
        <taxon>Euteleostomi</taxon>
        <taxon>Actinopterygii</taxon>
        <taxon>Neopterygii</taxon>
        <taxon>Teleostei</taxon>
        <taxon>Ostariophysi</taxon>
        <taxon>Cypriniformes</taxon>
        <taxon>Cyprinidae</taxon>
        <taxon>Cyprininae</taxon>
        <taxon>Carassius</taxon>
    </lineage>
</organism>
<accession>A0A6P6J8X8</accession>
<dbReference type="InterPro" id="IPR007175">
    <property type="entry name" value="Rpr2/Snm1/Rpp21"/>
</dbReference>
<keyword evidence="3" id="KW-0862">Zinc</keyword>
<dbReference type="GO" id="GO:0046872">
    <property type="term" value="F:metal ion binding"/>
    <property type="evidence" value="ECO:0007669"/>
    <property type="project" value="UniProtKB-KW"/>
</dbReference>
<dbReference type="KEGG" id="caua:113040207"/>
<dbReference type="Pfam" id="PF04032">
    <property type="entry name" value="Rpr2"/>
    <property type="match status" value="1"/>
</dbReference>
<evidence type="ECO:0000256" key="4">
    <source>
        <dbReference type="ARBA" id="ARBA00038402"/>
    </source>
</evidence>
<protein>
    <submittedName>
        <fullName evidence="6">Ribonuclease P protein subunit p21 isoform X1</fullName>
    </submittedName>
</protein>
<dbReference type="PANTHER" id="PTHR14742:SF0">
    <property type="entry name" value="RIBONUCLEASE P PROTEIN SUBUNIT P21"/>
    <property type="match status" value="1"/>
</dbReference>
<evidence type="ECO:0000256" key="3">
    <source>
        <dbReference type="ARBA" id="ARBA00022833"/>
    </source>
</evidence>
<evidence type="ECO:0000313" key="6">
    <source>
        <dbReference type="RefSeq" id="XP_026054312.1"/>
    </source>
</evidence>
<dbReference type="Proteomes" id="UP000515129">
    <property type="component" value="Chromosome 22"/>
</dbReference>
<reference evidence="6" key="1">
    <citation type="submission" date="2025-08" db="UniProtKB">
        <authorList>
            <consortium name="RefSeq"/>
        </authorList>
    </citation>
    <scope>IDENTIFICATION</scope>
    <source>
        <strain evidence="6">Wakin</strain>
        <tissue evidence="6">Muscle</tissue>
    </source>
</reference>
<dbReference type="GO" id="GO:0008033">
    <property type="term" value="P:tRNA processing"/>
    <property type="evidence" value="ECO:0007669"/>
    <property type="project" value="UniProtKB-KW"/>
</dbReference>
<keyword evidence="1" id="KW-0819">tRNA processing</keyword>
<dbReference type="Gene3D" id="6.20.50.20">
    <property type="match status" value="1"/>
</dbReference>
<dbReference type="OrthoDB" id="128536at2759"/>
<proteinExistence type="inferred from homology"/>
<evidence type="ECO:0000256" key="1">
    <source>
        <dbReference type="ARBA" id="ARBA00022694"/>
    </source>
</evidence>
<dbReference type="GeneID" id="113040207"/>
<dbReference type="RefSeq" id="XP_026054312.1">
    <property type="nucleotide sequence ID" value="XM_026198527.1"/>
</dbReference>
<dbReference type="PANTHER" id="PTHR14742">
    <property type="entry name" value="RIBONUCLEASE P SUBUNIT P21"/>
    <property type="match status" value="1"/>
</dbReference>
<sequence>MAGNIKDKEAYQRLNFLYQAAHCALAQNPENTELARFYCLTQKTISKRLVLRQDPSLKRTICKKCCTLLIPGVTSTVRQKRGPMRQRKTVVRCLSCGLTKQFPNNPKHKLWVDQPEAQLENQTSHEGPTYLEKGIHQHLDGRCSAGLVITDGSMIPVCCYLFFMDGR</sequence>
<evidence type="ECO:0000313" key="5">
    <source>
        <dbReference type="Proteomes" id="UP000515129"/>
    </source>
</evidence>
<evidence type="ECO:0000256" key="2">
    <source>
        <dbReference type="ARBA" id="ARBA00022723"/>
    </source>
</evidence>
<keyword evidence="2" id="KW-0479">Metal-binding</keyword>
<name>A0A6P6J8X8_CARAU</name>